<proteinExistence type="predicted"/>
<dbReference type="AlphaFoldDB" id="A0A0C2Z7J2"/>
<evidence type="ECO:0000313" key="3">
    <source>
        <dbReference type="Proteomes" id="UP000053989"/>
    </source>
</evidence>
<feature type="compositionally biased region" description="Basic residues" evidence="1">
    <location>
        <begin position="93"/>
        <end position="106"/>
    </location>
</feature>
<accession>A0A0C2Z7J2</accession>
<dbReference type="OrthoDB" id="2565191at2759"/>
<protein>
    <submittedName>
        <fullName evidence="2">Uncharacterized protein</fullName>
    </submittedName>
</protein>
<evidence type="ECO:0000256" key="1">
    <source>
        <dbReference type="SAM" id="MobiDB-lite"/>
    </source>
</evidence>
<sequence>MSIRRRSTAHDLAALCLHPDGSRVQQSSLNARQRTAKCTVVDVRGNWIAQDAGGQNSVNKRKSIRIAMDDGQECETIRLSPDGDDIDEDTKRAREHRRRSRRKGKQRAVEGGEQESDVEREQLDARTKRRLSFMQDLSFLDPPEEIVSELDNPNGISFPPPASELLKSIHHFASCYYRERGQLSDSGRLYREEKKKSRHNAHVLATDKMKQESLKADEETWKDVEEESGRDDAEDGGDNVPGDQGTFPANPNTKDMYKAFDGSALMAIGIVLQEQVAHLLATSAGVHASSEG</sequence>
<gene>
    <name evidence="2" type="ORF">SCLCIDRAFT_129397</name>
</gene>
<feature type="compositionally biased region" description="Basic and acidic residues" evidence="1">
    <location>
        <begin position="205"/>
        <end position="223"/>
    </location>
</feature>
<keyword evidence="3" id="KW-1185">Reference proteome</keyword>
<name>A0A0C2Z7J2_9AGAM</name>
<dbReference type="HOGENOM" id="CLU_049346_0_0_1"/>
<feature type="region of interest" description="Disordered" evidence="1">
    <location>
        <begin position="191"/>
        <end position="255"/>
    </location>
</feature>
<reference evidence="3" key="2">
    <citation type="submission" date="2015-01" db="EMBL/GenBank/DDBJ databases">
        <title>Evolutionary Origins and Diversification of the Mycorrhizal Mutualists.</title>
        <authorList>
            <consortium name="DOE Joint Genome Institute"/>
            <consortium name="Mycorrhizal Genomics Consortium"/>
            <person name="Kohler A."/>
            <person name="Kuo A."/>
            <person name="Nagy L.G."/>
            <person name="Floudas D."/>
            <person name="Copeland A."/>
            <person name="Barry K.W."/>
            <person name="Cichocki N."/>
            <person name="Veneault-Fourrey C."/>
            <person name="LaButti K."/>
            <person name="Lindquist E.A."/>
            <person name="Lipzen A."/>
            <person name="Lundell T."/>
            <person name="Morin E."/>
            <person name="Murat C."/>
            <person name="Riley R."/>
            <person name="Ohm R."/>
            <person name="Sun H."/>
            <person name="Tunlid A."/>
            <person name="Henrissat B."/>
            <person name="Grigoriev I.V."/>
            <person name="Hibbett D.S."/>
            <person name="Martin F."/>
        </authorList>
    </citation>
    <scope>NUCLEOTIDE SEQUENCE [LARGE SCALE GENOMIC DNA]</scope>
    <source>
        <strain evidence="3">Foug A</strain>
    </source>
</reference>
<evidence type="ECO:0000313" key="2">
    <source>
        <dbReference type="EMBL" id="KIM57953.1"/>
    </source>
</evidence>
<organism evidence="2 3">
    <name type="scientific">Scleroderma citrinum Foug A</name>
    <dbReference type="NCBI Taxonomy" id="1036808"/>
    <lineage>
        <taxon>Eukaryota</taxon>
        <taxon>Fungi</taxon>
        <taxon>Dikarya</taxon>
        <taxon>Basidiomycota</taxon>
        <taxon>Agaricomycotina</taxon>
        <taxon>Agaricomycetes</taxon>
        <taxon>Agaricomycetidae</taxon>
        <taxon>Boletales</taxon>
        <taxon>Sclerodermatineae</taxon>
        <taxon>Sclerodermataceae</taxon>
        <taxon>Scleroderma</taxon>
    </lineage>
</organism>
<feature type="region of interest" description="Disordered" evidence="1">
    <location>
        <begin position="72"/>
        <end position="122"/>
    </location>
</feature>
<dbReference type="STRING" id="1036808.A0A0C2Z7J2"/>
<reference evidence="2 3" key="1">
    <citation type="submission" date="2014-04" db="EMBL/GenBank/DDBJ databases">
        <authorList>
            <consortium name="DOE Joint Genome Institute"/>
            <person name="Kuo A."/>
            <person name="Kohler A."/>
            <person name="Nagy L.G."/>
            <person name="Floudas D."/>
            <person name="Copeland A."/>
            <person name="Barry K.W."/>
            <person name="Cichocki N."/>
            <person name="Veneault-Fourrey C."/>
            <person name="LaButti K."/>
            <person name="Lindquist E.A."/>
            <person name="Lipzen A."/>
            <person name="Lundell T."/>
            <person name="Morin E."/>
            <person name="Murat C."/>
            <person name="Sun H."/>
            <person name="Tunlid A."/>
            <person name="Henrissat B."/>
            <person name="Grigoriev I.V."/>
            <person name="Hibbett D.S."/>
            <person name="Martin F."/>
            <person name="Nordberg H.P."/>
            <person name="Cantor M.N."/>
            <person name="Hua S.X."/>
        </authorList>
    </citation>
    <scope>NUCLEOTIDE SEQUENCE [LARGE SCALE GENOMIC DNA]</scope>
    <source>
        <strain evidence="2 3">Foug A</strain>
    </source>
</reference>
<dbReference type="InParanoid" id="A0A0C2Z7J2"/>
<feature type="compositionally biased region" description="Acidic residues" evidence="1">
    <location>
        <begin position="224"/>
        <end position="237"/>
    </location>
</feature>
<dbReference type="EMBL" id="KN822093">
    <property type="protein sequence ID" value="KIM57953.1"/>
    <property type="molecule type" value="Genomic_DNA"/>
</dbReference>
<dbReference type="Proteomes" id="UP000053989">
    <property type="component" value="Unassembled WGS sequence"/>
</dbReference>